<keyword evidence="1" id="KW-1133">Transmembrane helix</keyword>
<reference evidence="2" key="1">
    <citation type="submission" date="2023-11" db="EMBL/GenBank/DDBJ databases">
        <title>Genome assemblies of two species of porcelain crab, Petrolisthes cinctipes and Petrolisthes manimaculis (Anomura: Porcellanidae).</title>
        <authorList>
            <person name="Angst P."/>
        </authorList>
    </citation>
    <scope>NUCLEOTIDE SEQUENCE</scope>
    <source>
        <strain evidence="2">PB745_02</strain>
        <tissue evidence="2">Gill</tissue>
    </source>
</reference>
<protein>
    <submittedName>
        <fullName evidence="2">Uncharacterized protein</fullName>
    </submittedName>
</protein>
<comment type="caution">
    <text evidence="2">The sequence shown here is derived from an EMBL/GenBank/DDBJ whole genome shotgun (WGS) entry which is preliminary data.</text>
</comment>
<gene>
    <name evidence="2" type="ORF">Pmani_007249</name>
</gene>
<dbReference type="EMBL" id="JAWZYT010000549">
    <property type="protein sequence ID" value="KAK4321966.1"/>
    <property type="molecule type" value="Genomic_DNA"/>
</dbReference>
<evidence type="ECO:0000313" key="3">
    <source>
        <dbReference type="Proteomes" id="UP001292094"/>
    </source>
</evidence>
<organism evidence="2 3">
    <name type="scientific">Petrolisthes manimaculis</name>
    <dbReference type="NCBI Taxonomy" id="1843537"/>
    <lineage>
        <taxon>Eukaryota</taxon>
        <taxon>Metazoa</taxon>
        <taxon>Ecdysozoa</taxon>
        <taxon>Arthropoda</taxon>
        <taxon>Crustacea</taxon>
        <taxon>Multicrustacea</taxon>
        <taxon>Malacostraca</taxon>
        <taxon>Eumalacostraca</taxon>
        <taxon>Eucarida</taxon>
        <taxon>Decapoda</taxon>
        <taxon>Pleocyemata</taxon>
        <taxon>Anomura</taxon>
        <taxon>Galatheoidea</taxon>
        <taxon>Porcellanidae</taxon>
        <taxon>Petrolisthes</taxon>
    </lineage>
</organism>
<name>A0AAE1UIV9_9EUCA</name>
<evidence type="ECO:0000256" key="1">
    <source>
        <dbReference type="SAM" id="Phobius"/>
    </source>
</evidence>
<keyword evidence="3" id="KW-1185">Reference proteome</keyword>
<keyword evidence="1" id="KW-0812">Transmembrane</keyword>
<keyword evidence="1" id="KW-0472">Membrane</keyword>
<dbReference type="AlphaFoldDB" id="A0AAE1UIV9"/>
<accession>A0AAE1UIV9</accession>
<proteinExistence type="predicted"/>
<evidence type="ECO:0000313" key="2">
    <source>
        <dbReference type="EMBL" id="KAK4321966.1"/>
    </source>
</evidence>
<dbReference type="Proteomes" id="UP001292094">
    <property type="component" value="Unassembled WGS sequence"/>
</dbReference>
<feature type="transmembrane region" description="Helical" evidence="1">
    <location>
        <begin position="47"/>
        <end position="64"/>
    </location>
</feature>
<sequence length="77" mass="8403">MEPRDAGWREVGCGRRLGSGNVAVHRLDSDPTSDTINALCLSPKHQTLLLLLLLLLLLSCIISSDANRFLCTLSPED</sequence>